<protein>
    <submittedName>
        <fullName evidence="6">4Fe-4S ferredoxin</fullName>
    </submittedName>
</protein>
<keyword evidence="4" id="KW-0411">Iron-sulfur</keyword>
<accession>A0A368HIU0</accession>
<dbReference type="GO" id="GO:0051539">
    <property type="term" value="F:4 iron, 4 sulfur cluster binding"/>
    <property type="evidence" value="ECO:0007669"/>
    <property type="project" value="UniProtKB-KW"/>
</dbReference>
<dbReference type="InterPro" id="IPR017896">
    <property type="entry name" value="4Fe4S_Fe-S-bd"/>
</dbReference>
<dbReference type="InterPro" id="IPR017900">
    <property type="entry name" value="4Fe4S_Fe_S_CS"/>
</dbReference>
<evidence type="ECO:0000256" key="4">
    <source>
        <dbReference type="ARBA" id="ARBA00023014"/>
    </source>
</evidence>
<dbReference type="Proteomes" id="UP000253250">
    <property type="component" value="Unassembled WGS sequence"/>
</dbReference>
<dbReference type="PANTHER" id="PTHR43177">
    <property type="entry name" value="PROTEIN NRFC"/>
    <property type="match status" value="1"/>
</dbReference>
<keyword evidence="1" id="KW-0004">4Fe-4S</keyword>
<dbReference type="PROSITE" id="PS51318">
    <property type="entry name" value="TAT"/>
    <property type="match status" value="1"/>
</dbReference>
<organism evidence="6 7">
    <name type="scientific">Acidiferrobacter thiooxydans</name>
    <dbReference type="NCBI Taxonomy" id="163359"/>
    <lineage>
        <taxon>Bacteria</taxon>
        <taxon>Pseudomonadati</taxon>
        <taxon>Pseudomonadota</taxon>
        <taxon>Gammaproteobacteria</taxon>
        <taxon>Acidiferrobacterales</taxon>
        <taxon>Acidiferrobacteraceae</taxon>
        <taxon>Acidiferrobacter</taxon>
    </lineage>
</organism>
<feature type="domain" description="4Fe-4S ferredoxin-type" evidence="5">
    <location>
        <begin position="113"/>
        <end position="144"/>
    </location>
</feature>
<evidence type="ECO:0000313" key="7">
    <source>
        <dbReference type="Proteomes" id="UP000253250"/>
    </source>
</evidence>
<dbReference type="SUPFAM" id="SSF54862">
    <property type="entry name" value="4Fe-4S ferredoxins"/>
    <property type="match status" value="1"/>
</dbReference>
<comment type="caution">
    <text evidence="6">The sequence shown here is derived from an EMBL/GenBank/DDBJ whole genome shotgun (WGS) entry which is preliminary data.</text>
</comment>
<evidence type="ECO:0000259" key="5">
    <source>
        <dbReference type="PROSITE" id="PS51379"/>
    </source>
</evidence>
<feature type="domain" description="4Fe-4S ferredoxin-type" evidence="5">
    <location>
        <begin position="145"/>
        <end position="174"/>
    </location>
</feature>
<dbReference type="GO" id="GO:0046872">
    <property type="term" value="F:metal ion binding"/>
    <property type="evidence" value="ECO:0007669"/>
    <property type="project" value="UniProtKB-KW"/>
</dbReference>
<keyword evidence="2" id="KW-0479">Metal-binding</keyword>
<dbReference type="Gene3D" id="3.30.70.20">
    <property type="match status" value="2"/>
</dbReference>
<dbReference type="CDD" id="cd10551">
    <property type="entry name" value="PsrB"/>
    <property type="match status" value="1"/>
</dbReference>
<dbReference type="PROSITE" id="PS51379">
    <property type="entry name" value="4FE4S_FER_2"/>
    <property type="match status" value="3"/>
</dbReference>
<keyword evidence="3" id="KW-0408">Iron</keyword>
<dbReference type="PROSITE" id="PS00198">
    <property type="entry name" value="4FE4S_FER_1"/>
    <property type="match status" value="1"/>
</dbReference>
<dbReference type="PANTHER" id="PTHR43177:SF3">
    <property type="entry name" value="PROTEIN NRFC HOMOLOG"/>
    <property type="match status" value="1"/>
</dbReference>
<dbReference type="InterPro" id="IPR054822">
    <property type="entry name" value="DsrO-like"/>
</dbReference>
<dbReference type="InterPro" id="IPR006311">
    <property type="entry name" value="TAT_signal"/>
</dbReference>
<gene>
    <name evidence="6" type="ORF">C4900_06160</name>
</gene>
<dbReference type="Pfam" id="PF13247">
    <property type="entry name" value="Fer4_11"/>
    <property type="match status" value="1"/>
</dbReference>
<keyword evidence="7" id="KW-1185">Reference proteome</keyword>
<evidence type="ECO:0000256" key="2">
    <source>
        <dbReference type="ARBA" id="ARBA00022723"/>
    </source>
</evidence>
<dbReference type="InterPro" id="IPR050954">
    <property type="entry name" value="ET_IronSulfur_Cluster-Binding"/>
</dbReference>
<dbReference type="NCBIfam" id="NF045797">
    <property type="entry name" value="DsrO"/>
    <property type="match status" value="1"/>
</dbReference>
<sequence length="259" mass="27836">MSHDERDRPLADEVYGDEAPDGARRRLLKMAGAAVALTLAPGVTVLARDLVFKGGRKGRSPVRYGLLIDANACQSGCDACVRACQDYNGLSHDPGPDNAQWIRKVTITDPGTGFTRSFPVMCQHCENGACVDVCPTGASFRRPDGIVLVDKHRCIGCRYCLMACPYKARSFVGRNVTDQRPWAPRGKGTAEGCTMCVERVEAGKLPACVAACQRAGHKAMMFGNLHDPKSAIAVRLSEVATTTIRADLGMGPGVHYRGI</sequence>
<reference evidence="6 7" key="1">
    <citation type="submission" date="2018-02" db="EMBL/GenBank/DDBJ databases">
        <title>Insights into the biology of acidophilic members of the Acidiferrobacteraceae family derived from comparative genomic analyses.</title>
        <authorList>
            <person name="Issotta F."/>
            <person name="Thyssen C."/>
            <person name="Mena C."/>
            <person name="Moya A."/>
            <person name="Bellenberg S."/>
            <person name="Sproer C."/>
            <person name="Covarrubias P.C."/>
            <person name="Sand W."/>
            <person name="Quatrini R."/>
            <person name="Vera M."/>
        </authorList>
    </citation>
    <scope>NUCLEOTIDE SEQUENCE [LARGE SCALE GENOMIC DNA]</scope>
    <source>
        <strain evidence="7">m-1</strain>
    </source>
</reference>
<evidence type="ECO:0000256" key="3">
    <source>
        <dbReference type="ARBA" id="ARBA00023004"/>
    </source>
</evidence>
<dbReference type="RefSeq" id="WP_114282661.1">
    <property type="nucleotide sequence ID" value="NZ_PSYR01000001.1"/>
</dbReference>
<dbReference type="AlphaFoldDB" id="A0A368HIU0"/>
<dbReference type="OrthoDB" id="9779457at2"/>
<feature type="domain" description="4Fe-4S ferredoxin-type" evidence="5">
    <location>
        <begin position="64"/>
        <end position="95"/>
    </location>
</feature>
<evidence type="ECO:0000256" key="1">
    <source>
        <dbReference type="ARBA" id="ARBA00022485"/>
    </source>
</evidence>
<evidence type="ECO:0000313" key="6">
    <source>
        <dbReference type="EMBL" id="RCN59284.1"/>
    </source>
</evidence>
<dbReference type="EMBL" id="PSYR01000001">
    <property type="protein sequence ID" value="RCN59284.1"/>
    <property type="molecule type" value="Genomic_DNA"/>
</dbReference>
<name>A0A368HIU0_9GAMM</name>
<proteinExistence type="predicted"/>